<feature type="compositionally biased region" description="Basic and acidic residues" evidence="3">
    <location>
        <begin position="1"/>
        <end position="21"/>
    </location>
</feature>
<proteinExistence type="predicted"/>
<protein>
    <recommendedName>
        <fullName evidence="6">Transcription factor domain-containing protein</fullName>
    </recommendedName>
</protein>
<dbReference type="GO" id="GO:0045944">
    <property type="term" value="P:positive regulation of transcription by RNA polymerase II"/>
    <property type="evidence" value="ECO:0007669"/>
    <property type="project" value="TreeGrafter"/>
</dbReference>
<dbReference type="GO" id="GO:0005634">
    <property type="term" value="C:nucleus"/>
    <property type="evidence" value="ECO:0007669"/>
    <property type="project" value="UniProtKB-SubCell"/>
</dbReference>
<dbReference type="PANTHER" id="PTHR37534:SF26">
    <property type="entry name" value="TRANSCRIPTION FACTOR, PUTATIVE-RELATED"/>
    <property type="match status" value="1"/>
</dbReference>
<evidence type="ECO:0000256" key="2">
    <source>
        <dbReference type="ARBA" id="ARBA00023242"/>
    </source>
</evidence>
<evidence type="ECO:0000256" key="1">
    <source>
        <dbReference type="ARBA" id="ARBA00004123"/>
    </source>
</evidence>
<comment type="caution">
    <text evidence="4">The sequence shown here is derived from an EMBL/GenBank/DDBJ whole genome shotgun (WGS) entry which is preliminary data.</text>
</comment>
<sequence>MDGGDTEKAVMENIRRQTKESYRRRRSRGGSGAAAKSRHARRELAPSTSKSISTSPSSPLRPLGGTTNSSPSSVWPQDKLTPSDHSTDLAQRPQSSIWATGQDTLGAYLVARLARTEPQSPNSFDPLVAADRNYSVPTSPNTSLGTSSLPFDVQEINLVMYYLDHIFPRLSPYFQYYAGDTGRGWLLNLFLRNKPLCNAAVCLSACDKAQFVLGPLSDIPQPYHELEMQHLRSVADLRDHLDQVSKKTGASQVAAGVEALACIIHMIFFEVGFNSPLLLYMSLCTKLTSFQLWIPRKGLMNDWVMHLDAASALLSSLDSSPSLMSETSPVSDISHSHEYLSPSQCNIPTELLSEGEKLAFDFFLDFYISCFITAVATLGLTPQSAQSIRRVRALCDQNPTRLWDRRGCDDTVMLTLLDIAILKDWRQRKSRSGTLSLRELTRRAEPIESLLHEGVAKFAATASPQSPAPARFSSCMDEEKRMVTNIYVNAALVFLHVVVSGFHPNIPEIRQGVLRTLDALEYMREHSSHNFPSWPYCVAGCLALESEYPRFRALVPPNEQGKHPLVLSIWTLEIIEECWRIRAAQKRQHLEGGEESCDWVAAMNHLGTRLLLI</sequence>
<dbReference type="InterPro" id="IPR021858">
    <property type="entry name" value="Fun_TF"/>
</dbReference>
<name>A0A178CX62_9EURO</name>
<keyword evidence="2" id="KW-0539">Nucleus</keyword>
<dbReference type="Proteomes" id="UP000185904">
    <property type="component" value="Unassembled WGS sequence"/>
</dbReference>
<dbReference type="GO" id="GO:0000976">
    <property type="term" value="F:transcription cis-regulatory region binding"/>
    <property type="evidence" value="ECO:0007669"/>
    <property type="project" value="TreeGrafter"/>
</dbReference>
<feature type="region of interest" description="Disordered" evidence="3">
    <location>
        <begin position="1"/>
        <end position="96"/>
    </location>
</feature>
<feature type="compositionally biased region" description="Low complexity" evidence="3">
    <location>
        <begin position="46"/>
        <end position="58"/>
    </location>
</feature>
<evidence type="ECO:0008006" key="6">
    <source>
        <dbReference type="Google" id="ProtNLM"/>
    </source>
</evidence>
<feature type="compositionally biased region" description="Polar residues" evidence="3">
    <location>
        <begin position="65"/>
        <end position="75"/>
    </location>
</feature>
<gene>
    <name evidence="4" type="ORF">AYO20_06323</name>
</gene>
<dbReference type="GO" id="GO:0003700">
    <property type="term" value="F:DNA-binding transcription factor activity"/>
    <property type="evidence" value="ECO:0007669"/>
    <property type="project" value="TreeGrafter"/>
</dbReference>
<keyword evidence="5" id="KW-1185">Reference proteome</keyword>
<organism evidence="4 5">
    <name type="scientific">Fonsecaea nubica</name>
    <dbReference type="NCBI Taxonomy" id="856822"/>
    <lineage>
        <taxon>Eukaryota</taxon>
        <taxon>Fungi</taxon>
        <taxon>Dikarya</taxon>
        <taxon>Ascomycota</taxon>
        <taxon>Pezizomycotina</taxon>
        <taxon>Eurotiomycetes</taxon>
        <taxon>Chaetothyriomycetidae</taxon>
        <taxon>Chaetothyriales</taxon>
        <taxon>Herpotrichiellaceae</taxon>
        <taxon>Fonsecaea</taxon>
    </lineage>
</organism>
<evidence type="ECO:0000313" key="5">
    <source>
        <dbReference type="Proteomes" id="UP000185904"/>
    </source>
</evidence>
<dbReference type="Pfam" id="PF11951">
    <property type="entry name" value="Fungal_trans_2"/>
    <property type="match status" value="1"/>
</dbReference>
<comment type="subcellular location">
    <subcellularLocation>
        <location evidence="1">Nucleus</location>
    </subcellularLocation>
</comment>
<reference evidence="4 5" key="1">
    <citation type="submission" date="2016-03" db="EMBL/GenBank/DDBJ databases">
        <title>The draft genome sequence of Fonsecaea nubica causative agent of cutaneous subcutaneous infection in human host.</title>
        <authorList>
            <person name="Costa F."/>
            <person name="Sybren D.H."/>
            <person name="Raittz R.T."/>
            <person name="Weiss V.A."/>
            <person name="Leao A.C."/>
            <person name="Gomes R."/>
            <person name="De Souza E.M."/>
            <person name="Pedrosa F.O."/>
            <person name="Steffens M.B."/>
            <person name="Bombassaro A."/>
            <person name="Tadra-Sfeir M.Z."/>
            <person name="Moreno L.F."/>
            <person name="Najafzadeh M.J."/>
            <person name="Felipe M.S."/>
            <person name="Teixeira M."/>
            <person name="Sun J."/>
            <person name="Xi L."/>
            <person name="Castro M.A."/>
            <person name="Vicente V.A."/>
        </authorList>
    </citation>
    <scope>NUCLEOTIDE SEQUENCE [LARGE SCALE GENOMIC DNA]</scope>
    <source>
        <strain evidence="4 5">CBS 269.64</strain>
    </source>
</reference>
<evidence type="ECO:0000256" key="3">
    <source>
        <dbReference type="SAM" id="MobiDB-lite"/>
    </source>
</evidence>
<dbReference type="OrthoDB" id="5213892at2759"/>
<dbReference type="EMBL" id="LVCJ01000039">
    <property type="protein sequence ID" value="OAL34480.1"/>
    <property type="molecule type" value="Genomic_DNA"/>
</dbReference>
<evidence type="ECO:0000313" key="4">
    <source>
        <dbReference type="EMBL" id="OAL34480.1"/>
    </source>
</evidence>
<dbReference type="PANTHER" id="PTHR37534">
    <property type="entry name" value="TRANSCRIPTIONAL ACTIVATOR PROTEIN UGA3"/>
    <property type="match status" value="1"/>
</dbReference>
<dbReference type="GeneID" id="34589738"/>
<dbReference type="RefSeq" id="XP_022499492.1">
    <property type="nucleotide sequence ID" value="XM_022644614.1"/>
</dbReference>
<dbReference type="AlphaFoldDB" id="A0A178CX62"/>
<accession>A0A178CX62</accession>